<evidence type="ECO:0000313" key="5">
    <source>
        <dbReference type="Proteomes" id="UP000234275"/>
    </source>
</evidence>
<dbReference type="Pfam" id="PF00400">
    <property type="entry name" value="WD40"/>
    <property type="match status" value="3"/>
</dbReference>
<evidence type="ECO:0000313" key="4">
    <source>
        <dbReference type="EMBL" id="PLB51562.1"/>
    </source>
</evidence>
<dbReference type="Proteomes" id="UP000234275">
    <property type="component" value="Unassembled WGS sequence"/>
</dbReference>
<dbReference type="InterPro" id="IPR001680">
    <property type="entry name" value="WD40_rpt"/>
</dbReference>
<organism evidence="4 5">
    <name type="scientific">Aspergillus steynii IBT 23096</name>
    <dbReference type="NCBI Taxonomy" id="1392250"/>
    <lineage>
        <taxon>Eukaryota</taxon>
        <taxon>Fungi</taxon>
        <taxon>Dikarya</taxon>
        <taxon>Ascomycota</taxon>
        <taxon>Pezizomycotina</taxon>
        <taxon>Eurotiomycetes</taxon>
        <taxon>Eurotiomycetidae</taxon>
        <taxon>Eurotiales</taxon>
        <taxon>Aspergillaceae</taxon>
        <taxon>Aspergillus</taxon>
        <taxon>Aspergillus subgen. Circumdati</taxon>
    </lineage>
</organism>
<dbReference type="Pfam" id="PF24883">
    <property type="entry name" value="NPHP3_N"/>
    <property type="match status" value="1"/>
</dbReference>
<evidence type="ECO:0000259" key="3">
    <source>
        <dbReference type="PROSITE" id="PS50837"/>
    </source>
</evidence>
<sequence>CLRDLRLTNPRDDKTRIESMKGGLLQDSFCWVLSNEEFNKWRDNQHGNPNDRLLWIRADPGKGKTMLICGIIDELTASPGESVISYFLCQASEPHLNNAVAVLRGLIFSLVEQQPTLVSHIRPRYDREGKDLFEDMNAFQALAAMFESILEDASLLSTILIIDALDECATDLVRLLGLVQRLTANPRVKWVVSSRNWPIIESHLTVSYCSALSLELNEKAVADAVRRYIKVKVNFLAERNCYSQDTRDFAQSYLVSNANNTFLWAALVCDQLEEAHDSKVQSILESSPPSLGKLYQRMMCDIQASTNAELCRGVLAIACTAYRPLTIEELSALADPPLQNSADFQITRIVKLCGSFLTLRENAILFVHHSAKDFLTNPDTGLPSAVKTKNREIFCRSIEVMNSTLQRNIYSIKHPGCQIEDVPTPTSDPLRRARYACVYWIDHLLQTIYPDDEEFLMDAGATVLFLRQKLLYWLEALSLSRQFAAALLGMPKLEEFLEHRPCPQRLSELVKDICRFVRYHRVAIENSPLQLYSSALIFSPSKSAVKVCYQAKRAAWTITEPVISESWSPCLHTIEPRVEIACIGWSPDGIRVLCMSTDLTVSHWDSRTGHCISTIALERHASYRKISEGSLDNKILIWDYTTGKCVRAIQEYPKVYHLEIHWSGDGRQLASLSNREIRIWDQDGTAHPCMQNIEGLRDFDMLFISHDGNRLRLGSYLLDIIWDRAARKYRATERRPDPATGGWPPFHFSGPRPVCAPDGRTLAIVRSNRTTEIDIENLDTGKVHRCLRGNIGAITTVSWSPDGNRLASGSEEASILIWNTRTGQCLDRFDGHFKSIQRLFWDPQGGRLTSYCSGDIGIDSDRIRVWHFNTGRHICTLAGAFKWPTFIAWSQDGRLATLSHGKAQIWNTVSGDALVEYENLLGSLFRFLPQVIAWSPDGAQIACISYDVFRDIHIWNPANGRCLKQLKHPRHTTVIAWSNDGRRLASSSQLSETVRVWDLATEQYIHSETIEPSVGVVRLDRIDEAHLHTSQGILNMESIYQARDSAMECRILPCLPYGITDDYSWITWKGDKLLFLPWEYQPRDLDCFCVSGTNVAVGCESGHVLFLSFADNPLS</sequence>
<dbReference type="InterPro" id="IPR027417">
    <property type="entry name" value="P-loop_NTPase"/>
</dbReference>
<reference evidence="4 5" key="1">
    <citation type="submission" date="2016-12" db="EMBL/GenBank/DDBJ databases">
        <title>The genomes of Aspergillus section Nigri reveals drivers in fungal speciation.</title>
        <authorList>
            <consortium name="DOE Joint Genome Institute"/>
            <person name="Vesth T.C."/>
            <person name="Nybo J."/>
            <person name="Theobald S."/>
            <person name="Brandl J."/>
            <person name="Frisvad J.C."/>
            <person name="Nielsen K.F."/>
            <person name="Lyhne E.K."/>
            <person name="Kogle M.E."/>
            <person name="Kuo A."/>
            <person name="Riley R."/>
            <person name="Clum A."/>
            <person name="Nolan M."/>
            <person name="Lipzen A."/>
            <person name="Salamov A."/>
            <person name="Henrissat B."/>
            <person name="Wiebenga A."/>
            <person name="De Vries R.P."/>
            <person name="Grigoriev I.V."/>
            <person name="Mortensen U.H."/>
            <person name="Andersen M.R."/>
            <person name="Baker S.E."/>
        </authorList>
    </citation>
    <scope>NUCLEOTIDE SEQUENCE [LARGE SCALE GENOMIC DNA]</scope>
    <source>
        <strain evidence="4 5">IBT 23096</strain>
    </source>
</reference>
<dbReference type="AlphaFoldDB" id="A0A2I2GFA3"/>
<dbReference type="PANTHER" id="PTHR10039:SF14">
    <property type="entry name" value="NACHT DOMAIN-CONTAINING PROTEIN"/>
    <property type="match status" value="1"/>
</dbReference>
<dbReference type="PANTHER" id="PTHR10039">
    <property type="entry name" value="AMELOGENIN"/>
    <property type="match status" value="1"/>
</dbReference>
<dbReference type="InterPro" id="IPR056884">
    <property type="entry name" value="NPHP3-like_N"/>
</dbReference>
<keyword evidence="2" id="KW-0853">WD repeat</keyword>
<dbReference type="GeneID" id="36551398"/>
<comment type="caution">
    <text evidence="4">The sequence shown here is derived from an EMBL/GenBank/DDBJ whole genome shotgun (WGS) entry which is preliminary data.</text>
</comment>
<dbReference type="SMART" id="SM00320">
    <property type="entry name" value="WD40"/>
    <property type="match status" value="6"/>
</dbReference>
<protein>
    <recommendedName>
        <fullName evidence="3">NACHT domain-containing protein</fullName>
    </recommendedName>
</protein>
<dbReference type="Pfam" id="PF22939">
    <property type="entry name" value="WHD_GPIID"/>
    <property type="match status" value="1"/>
</dbReference>
<proteinExistence type="predicted"/>
<feature type="repeat" description="WD" evidence="2">
    <location>
        <begin position="787"/>
        <end position="828"/>
    </location>
</feature>
<dbReference type="Gene3D" id="3.40.50.300">
    <property type="entry name" value="P-loop containing nucleotide triphosphate hydrolases"/>
    <property type="match status" value="1"/>
</dbReference>
<dbReference type="InterPro" id="IPR015943">
    <property type="entry name" value="WD40/YVTN_repeat-like_dom_sf"/>
</dbReference>
<keyword evidence="5" id="KW-1185">Reference proteome</keyword>
<dbReference type="VEuPathDB" id="FungiDB:P170DRAFT_348801"/>
<keyword evidence="1" id="KW-0677">Repeat</keyword>
<evidence type="ECO:0000256" key="2">
    <source>
        <dbReference type="PROSITE-ProRule" id="PRU00221"/>
    </source>
</evidence>
<dbReference type="InterPro" id="IPR007111">
    <property type="entry name" value="NACHT_NTPase"/>
</dbReference>
<dbReference type="PROSITE" id="PS50082">
    <property type="entry name" value="WD_REPEATS_2"/>
    <property type="match status" value="2"/>
</dbReference>
<dbReference type="STRING" id="1392250.A0A2I2GFA3"/>
<feature type="non-terminal residue" evidence="4">
    <location>
        <position position="1"/>
    </location>
</feature>
<dbReference type="PROSITE" id="PS50837">
    <property type="entry name" value="NACHT"/>
    <property type="match status" value="1"/>
</dbReference>
<dbReference type="PROSITE" id="PS50294">
    <property type="entry name" value="WD_REPEATS_REGION"/>
    <property type="match status" value="1"/>
</dbReference>
<feature type="repeat" description="WD" evidence="2">
    <location>
        <begin position="607"/>
        <end position="648"/>
    </location>
</feature>
<evidence type="ECO:0000256" key="1">
    <source>
        <dbReference type="ARBA" id="ARBA00022737"/>
    </source>
</evidence>
<dbReference type="Gene3D" id="2.130.10.10">
    <property type="entry name" value="YVTN repeat-like/Quinoprotein amine dehydrogenase"/>
    <property type="match status" value="5"/>
</dbReference>
<accession>A0A2I2GFA3</accession>
<dbReference type="InterPro" id="IPR011047">
    <property type="entry name" value="Quinoprotein_ADH-like_sf"/>
</dbReference>
<name>A0A2I2GFA3_9EURO</name>
<gene>
    <name evidence="4" type="ORF">P170DRAFT_348801</name>
</gene>
<dbReference type="RefSeq" id="XP_024706864.1">
    <property type="nucleotide sequence ID" value="XM_024843698.1"/>
</dbReference>
<dbReference type="OrthoDB" id="674604at2759"/>
<dbReference type="InterPro" id="IPR054471">
    <property type="entry name" value="GPIID_WHD"/>
</dbReference>
<dbReference type="EMBL" id="MSFO01000002">
    <property type="protein sequence ID" value="PLB51562.1"/>
    <property type="molecule type" value="Genomic_DNA"/>
</dbReference>
<dbReference type="SUPFAM" id="SSF50998">
    <property type="entry name" value="Quinoprotein alcohol dehydrogenase-like"/>
    <property type="match status" value="1"/>
</dbReference>
<feature type="domain" description="NACHT" evidence="3">
    <location>
        <begin position="52"/>
        <end position="195"/>
    </location>
</feature>